<organism evidence="14">
    <name type="scientific">Salpingoeca rosetta (strain ATCC 50818 / BSB-021)</name>
    <dbReference type="NCBI Taxonomy" id="946362"/>
    <lineage>
        <taxon>Eukaryota</taxon>
        <taxon>Choanoflagellata</taxon>
        <taxon>Craspedida</taxon>
        <taxon>Salpingoecidae</taxon>
        <taxon>Salpingoeca</taxon>
    </lineage>
</organism>
<keyword evidence="4" id="KW-1003">Cell membrane</keyword>
<evidence type="ECO:0000256" key="11">
    <source>
        <dbReference type="SAM" id="Phobius"/>
    </source>
</evidence>
<dbReference type="PANTHER" id="PTHR14995:SF2">
    <property type="entry name" value="PROTEIN AMNIONLESS"/>
    <property type="match status" value="1"/>
</dbReference>
<dbReference type="GO" id="GO:0006898">
    <property type="term" value="P:receptor-mediated endocytosis"/>
    <property type="evidence" value="ECO:0007669"/>
    <property type="project" value="TreeGrafter"/>
</dbReference>
<feature type="transmembrane region" description="Helical" evidence="11">
    <location>
        <begin position="766"/>
        <end position="790"/>
    </location>
</feature>
<evidence type="ECO:0000256" key="5">
    <source>
        <dbReference type="ARBA" id="ARBA00022692"/>
    </source>
</evidence>
<dbReference type="KEGG" id="sre:PTSG_11361"/>
<accession>F2UT64</accession>
<dbReference type="Proteomes" id="UP000007799">
    <property type="component" value="Unassembled WGS sequence"/>
</dbReference>
<feature type="region of interest" description="Disordered" evidence="10">
    <location>
        <begin position="857"/>
        <end position="901"/>
    </location>
</feature>
<dbReference type="InParanoid" id="F2UT64"/>
<feature type="chain" id="PRO_5003290975" description="Protein amnionless" evidence="12">
    <location>
        <begin position="25"/>
        <end position="901"/>
    </location>
</feature>
<sequence>MSRGAVVITLAVVAAVFSADLCAAKNLVWRGGNTNFNNADNWDGALPLESSDVASVDLRSERAYTSFISSETYSVGSRMKLPMNGRFVFQSDQAVVIKFNEQASGPEAQFKGPRDDIEFSFNCPDNWRIYRGTSLDATTEPPREDDDVFFEPDSSYHVFSDAPLTNVASLTIGHPSTAGLEIEDCRDLPAPQFDGLDCSRFFINDETACTDEFSFNDEGTRACMYYNSCPTEEQAAEQAARLVEGAQYKDAEIQAAAATLDTVNFQFDLAVDALSQNEDVRAAIDAALQDEDSLAALAPAMLPDLNGTSFTWTVWSLSAAYSDMTLTLSGVATAPRAAFAVPGTDPRLFDPTATLTLANPTAGVDGAFQTETRVLARVHVAALASAHATADALAAVNTTCADEAACTQIASVVQALSKVDKAAGSSFDTSMLVSTVCKDYTCPSDPDQLKAAIAQALGNDTTVSDDDIAALAGALTGLNATDNGDLQAFLESDNAIAAGDALNTADAAVVAAQPITRTIISDPIVFGVHLPALTLRLLVNTANRAAFIAEMKQRFLAAVAADEVLGMELILSTSANTGSDSSTARRRRAAGDDANVVVELIVTYKVTCLEDLCDALVVTSDHPSYQALVAAANGAAATIDPQAYECFITTLSSGAIQIDDLPSSSCLYDRARELLAASGGDAAAAYDALIAATTCGPAGSLPTGDCVLDVAADVVAQIETRVQNAVNAATTTTSTTTATKPVISTSSSSTTAPVTIAPAESSAASVGVIAGGAAAGVVALIAVVILIVVLQRRGGSRSSGKAGTAVDANRHVVAFENPMYDDPGLNPAMVQPVYEAAGDKPEEEGLYDEPAFTVGLNDKTNPIYQSNEDLAESDYDNIADSEDDGPDGTGYLDVAPEVEDE</sequence>
<keyword evidence="5 11" id="KW-0812">Transmembrane</keyword>
<dbReference type="GO" id="GO:0030139">
    <property type="term" value="C:endocytic vesicle"/>
    <property type="evidence" value="ECO:0007669"/>
    <property type="project" value="TreeGrafter"/>
</dbReference>
<evidence type="ECO:0000256" key="2">
    <source>
        <dbReference type="ARBA" id="ARBA00021200"/>
    </source>
</evidence>
<evidence type="ECO:0000256" key="10">
    <source>
        <dbReference type="SAM" id="MobiDB-lite"/>
    </source>
</evidence>
<keyword evidence="14" id="KW-1185">Reference proteome</keyword>
<evidence type="ECO:0000256" key="12">
    <source>
        <dbReference type="SAM" id="SignalP"/>
    </source>
</evidence>
<evidence type="ECO:0000256" key="4">
    <source>
        <dbReference type="ARBA" id="ARBA00022475"/>
    </source>
</evidence>
<dbReference type="RefSeq" id="XP_004987638.1">
    <property type="nucleotide sequence ID" value="XM_004987581.1"/>
</dbReference>
<protein>
    <recommendedName>
        <fullName evidence="2">Protein amnionless</fullName>
    </recommendedName>
</protein>
<evidence type="ECO:0000313" key="13">
    <source>
        <dbReference type="EMBL" id="EGD81323.1"/>
    </source>
</evidence>
<gene>
    <name evidence="13" type="ORF">PTSG_11361</name>
</gene>
<feature type="compositionally biased region" description="Acidic residues" evidence="10">
    <location>
        <begin position="869"/>
        <end position="886"/>
    </location>
</feature>
<evidence type="ECO:0000256" key="7">
    <source>
        <dbReference type="ARBA" id="ARBA00022927"/>
    </source>
</evidence>
<keyword evidence="3" id="KW-0813">Transport</keyword>
<keyword evidence="7" id="KW-0653">Protein transport</keyword>
<evidence type="ECO:0000256" key="3">
    <source>
        <dbReference type="ARBA" id="ARBA00022448"/>
    </source>
</evidence>
<dbReference type="EMBL" id="GL832998">
    <property type="protein sequence ID" value="EGD81323.1"/>
    <property type="molecule type" value="Genomic_DNA"/>
</dbReference>
<keyword evidence="8 11" id="KW-1133">Transmembrane helix</keyword>
<evidence type="ECO:0000313" key="14">
    <source>
        <dbReference type="Proteomes" id="UP000007799"/>
    </source>
</evidence>
<dbReference type="PANTHER" id="PTHR14995">
    <property type="entry name" value="AMNIONLESS"/>
    <property type="match status" value="1"/>
</dbReference>
<feature type="signal peptide" evidence="12">
    <location>
        <begin position="1"/>
        <end position="24"/>
    </location>
</feature>
<proteinExistence type="predicted"/>
<evidence type="ECO:0000256" key="6">
    <source>
        <dbReference type="ARBA" id="ARBA00022729"/>
    </source>
</evidence>
<dbReference type="OMA" id="DCDITES"/>
<reference evidence="13" key="1">
    <citation type="submission" date="2009-08" db="EMBL/GenBank/DDBJ databases">
        <title>Annotation of Salpingoeca rosetta.</title>
        <authorList>
            <consortium name="The Broad Institute Genome Sequencing Platform"/>
            <person name="Russ C."/>
            <person name="Cuomo C."/>
            <person name="Burger G."/>
            <person name="Gray M.W."/>
            <person name="Holland P.W.H."/>
            <person name="King N."/>
            <person name="Lang F.B.F."/>
            <person name="Roger A.J."/>
            <person name="Ruiz-Trillo I."/>
            <person name="Young S.K."/>
            <person name="Zeng Q."/>
            <person name="Gargeya S."/>
            <person name="Alvarado L."/>
            <person name="Berlin A."/>
            <person name="Chapman S.B."/>
            <person name="Chen Z."/>
            <person name="Freedman E."/>
            <person name="Gellesch M."/>
            <person name="Goldberg J."/>
            <person name="Griggs A."/>
            <person name="Gujja S."/>
            <person name="Heilman E."/>
            <person name="Heiman D."/>
            <person name="Howarth C."/>
            <person name="Mehta T."/>
            <person name="Neiman D."/>
            <person name="Pearson M."/>
            <person name="Roberts A."/>
            <person name="Saif S."/>
            <person name="Shea T."/>
            <person name="Shenoy N."/>
            <person name="Sisk P."/>
            <person name="Stolte C."/>
            <person name="Sykes S."/>
            <person name="White J."/>
            <person name="Yandava C."/>
            <person name="Haas B."/>
            <person name="Nusbaum C."/>
            <person name="Birren B."/>
        </authorList>
    </citation>
    <scope>NUCLEOTIDE SEQUENCE [LARGE SCALE GENOMIC DNA]</scope>
    <source>
        <strain evidence="13">ATCC 50818</strain>
    </source>
</reference>
<dbReference type="AlphaFoldDB" id="F2UT64"/>
<evidence type="ECO:0000256" key="9">
    <source>
        <dbReference type="ARBA" id="ARBA00023136"/>
    </source>
</evidence>
<evidence type="ECO:0000256" key="1">
    <source>
        <dbReference type="ARBA" id="ARBA00004251"/>
    </source>
</evidence>
<name>F2UT64_SALR5</name>
<keyword evidence="6 12" id="KW-0732">Signal</keyword>
<dbReference type="GO" id="GO:0015031">
    <property type="term" value="P:protein transport"/>
    <property type="evidence" value="ECO:0007669"/>
    <property type="project" value="UniProtKB-KW"/>
</dbReference>
<dbReference type="GeneID" id="16068161"/>
<keyword evidence="9 11" id="KW-0472">Membrane</keyword>
<dbReference type="GO" id="GO:0016324">
    <property type="term" value="C:apical plasma membrane"/>
    <property type="evidence" value="ECO:0007669"/>
    <property type="project" value="TreeGrafter"/>
</dbReference>
<feature type="compositionally biased region" description="Polar residues" evidence="10">
    <location>
        <begin position="858"/>
        <end position="868"/>
    </location>
</feature>
<dbReference type="InterPro" id="IPR026112">
    <property type="entry name" value="AMN"/>
</dbReference>
<evidence type="ECO:0000256" key="8">
    <source>
        <dbReference type="ARBA" id="ARBA00022989"/>
    </source>
</evidence>
<comment type="subcellular location">
    <subcellularLocation>
        <location evidence="1">Cell membrane</location>
        <topology evidence="1">Single-pass type I membrane protein</topology>
    </subcellularLocation>
</comment>